<reference evidence="1 2" key="1">
    <citation type="submission" date="2015-09" db="EMBL/GenBank/DDBJ databases">
        <authorList>
            <consortium name="Pathogen Informatics"/>
        </authorList>
    </citation>
    <scope>NUCLEOTIDE SEQUENCE [LARGE SCALE GENOMIC DNA]</scope>
    <source>
        <strain evidence="1 2">2789STDY5834856</strain>
    </source>
</reference>
<dbReference type="AlphaFoldDB" id="A0A174FRR8"/>
<dbReference type="Proteomes" id="UP000095594">
    <property type="component" value="Unassembled WGS sequence"/>
</dbReference>
<dbReference type="InterPro" id="IPR012674">
    <property type="entry name" value="Calycin"/>
</dbReference>
<organism evidence="1 2">
    <name type="scientific">Clostridium disporicum</name>
    <dbReference type="NCBI Taxonomy" id="84024"/>
    <lineage>
        <taxon>Bacteria</taxon>
        <taxon>Bacillati</taxon>
        <taxon>Bacillota</taxon>
        <taxon>Clostridia</taxon>
        <taxon>Eubacteriales</taxon>
        <taxon>Clostridiaceae</taxon>
        <taxon>Clostridium</taxon>
    </lineage>
</organism>
<dbReference type="OrthoDB" id="1680906at2"/>
<proteinExistence type="predicted"/>
<evidence type="ECO:0000313" key="2">
    <source>
        <dbReference type="Proteomes" id="UP000095594"/>
    </source>
</evidence>
<dbReference type="Gene3D" id="2.40.128.20">
    <property type="match status" value="1"/>
</dbReference>
<sequence length="138" mass="15546">MEKNAIIQVKSFSDIDESDAIEVITPGKFIVKESSYEIIYEESEISGMKGTTTNLKIEEDRFVLERVGTTCTTMEFKIGEMGLSLYNTPYGMLHLHIDTKILDINIDENGGFIYAKYLLSAEGQPPITTEIKVKIKVQ</sequence>
<dbReference type="Pfam" id="PF09148">
    <property type="entry name" value="DUF1934"/>
    <property type="match status" value="1"/>
</dbReference>
<dbReference type="SUPFAM" id="SSF50814">
    <property type="entry name" value="Lipocalins"/>
    <property type="match status" value="1"/>
</dbReference>
<evidence type="ECO:0000313" key="1">
    <source>
        <dbReference type="EMBL" id="CUO52934.1"/>
    </source>
</evidence>
<dbReference type="RefSeq" id="WP_055265667.1">
    <property type="nucleotide sequence ID" value="NZ_CABIXQ010000010.1"/>
</dbReference>
<dbReference type="EMBL" id="CYZX01000010">
    <property type="protein sequence ID" value="CUO52934.1"/>
    <property type="molecule type" value="Genomic_DNA"/>
</dbReference>
<accession>A0A174FRR8</accession>
<dbReference type="InterPro" id="IPR015231">
    <property type="entry name" value="DUF1934"/>
</dbReference>
<protein>
    <submittedName>
        <fullName evidence="1">Calycin-like domain-containing protein</fullName>
    </submittedName>
</protein>
<name>A0A174FRR8_9CLOT</name>
<gene>
    <name evidence="1" type="ORF">ERS852471_01734</name>
</gene>